<feature type="non-terminal residue" evidence="1">
    <location>
        <position position="1"/>
    </location>
</feature>
<dbReference type="Gene3D" id="1.10.630.10">
    <property type="entry name" value="Cytochrome P450"/>
    <property type="match status" value="1"/>
</dbReference>
<comment type="caution">
    <text evidence="1">The sequence shown here is derived from an EMBL/GenBank/DDBJ whole genome shotgun (WGS) entry which is preliminary data.</text>
</comment>
<keyword evidence="1" id="KW-0560">Oxidoreductase</keyword>
<keyword evidence="1" id="KW-0503">Monooxygenase</keyword>
<evidence type="ECO:0000313" key="2">
    <source>
        <dbReference type="Proteomes" id="UP000265520"/>
    </source>
</evidence>
<name>A0A392P0C5_9FABA</name>
<dbReference type="EMBL" id="LXQA010054754">
    <property type="protein sequence ID" value="MCI04245.1"/>
    <property type="molecule type" value="Genomic_DNA"/>
</dbReference>
<dbReference type="Proteomes" id="UP000265520">
    <property type="component" value="Unassembled WGS sequence"/>
</dbReference>
<dbReference type="AlphaFoldDB" id="A0A392P0C5"/>
<organism evidence="1 2">
    <name type="scientific">Trifolium medium</name>
    <dbReference type="NCBI Taxonomy" id="97028"/>
    <lineage>
        <taxon>Eukaryota</taxon>
        <taxon>Viridiplantae</taxon>
        <taxon>Streptophyta</taxon>
        <taxon>Embryophyta</taxon>
        <taxon>Tracheophyta</taxon>
        <taxon>Spermatophyta</taxon>
        <taxon>Magnoliopsida</taxon>
        <taxon>eudicotyledons</taxon>
        <taxon>Gunneridae</taxon>
        <taxon>Pentapetalae</taxon>
        <taxon>rosids</taxon>
        <taxon>fabids</taxon>
        <taxon>Fabales</taxon>
        <taxon>Fabaceae</taxon>
        <taxon>Papilionoideae</taxon>
        <taxon>50 kb inversion clade</taxon>
        <taxon>NPAAA clade</taxon>
        <taxon>Hologalegina</taxon>
        <taxon>IRL clade</taxon>
        <taxon>Trifolieae</taxon>
        <taxon>Trifolium</taxon>
    </lineage>
</organism>
<dbReference type="GO" id="GO:0005506">
    <property type="term" value="F:iron ion binding"/>
    <property type="evidence" value="ECO:0007669"/>
    <property type="project" value="InterPro"/>
</dbReference>
<proteinExistence type="predicted"/>
<sequence length="80" mass="9048">SFLIVSDPAIAKHILKDNAKGYSKGILAEILDFVMGKGLIPADGEIWKVRRRTIVPALHLKVFYCSWTDLFKVTVESYPR</sequence>
<evidence type="ECO:0000313" key="1">
    <source>
        <dbReference type="EMBL" id="MCI04245.1"/>
    </source>
</evidence>
<reference evidence="1 2" key="1">
    <citation type="journal article" date="2018" name="Front. Plant Sci.">
        <title>Red Clover (Trifolium pratense) and Zigzag Clover (T. medium) - A Picture of Genomic Similarities and Differences.</title>
        <authorList>
            <person name="Dluhosova J."/>
            <person name="Istvanek J."/>
            <person name="Nedelnik J."/>
            <person name="Repkova J."/>
        </authorList>
    </citation>
    <scope>NUCLEOTIDE SEQUENCE [LARGE SCALE GENOMIC DNA]</scope>
    <source>
        <strain evidence="2">cv. 10/8</strain>
        <tissue evidence="1">Leaf</tissue>
    </source>
</reference>
<dbReference type="SUPFAM" id="SSF48264">
    <property type="entry name" value="Cytochrome P450"/>
    <property type="match status" value="1"/>
</dbReference>
<dbReference type="GO" id="GO:0004497">
    <property type="term" value="F:monooxygenase activity"/>
    <property type="evidence" value="ECO:0007669"/>
    <property type="project" value="UniProtKB-KW"/>
</dbReference>
<dbReference type="GO" id="GO:0016705">
    <property type="term" value="F:oxidoreductase activity, acting on paired donors, with incorporation or reduction of molecular oxygen"/>
    <property type="evidence" value="ECO:0007669"/>
    <property type="project" value="InterPro"/>
</dbReference>
<accession>A0A392P0C5</accession>
<dbReference type="GO" id="GO:0020037">
    <property type="term" value="F:heme binding"/>
    <property type="evidence" value="ECO:0007669"/>
    <property type="project" value="InterPro"/>
</dbReference>
<keyword evidence="2" id="KW-1185">Reference proteome</keyword>
<dbReference type="InterPro" id="IPR036396">
    <property type="entry name" value="Cyt_P450_sf"/>
</dbReference>
<dbReference type="Pfam" id="PF00067">
    <property type="entry name" value="p450"/>
    <property type="match status" value="1"/>
</dbReference>
<protein>
    <submittedName>
        <fullName evidence="1">Cytochrome P450 monooxygenase CYP97A10</fullName>
    </submittedName>
</protein>
<dbReference type="InterPro" id="IPR001128">
    <property type="entry name" value="Cyt_P450"/>
</dbReference>